<dbReference type="GO" id="GO:0046983">
    <property type="term" value="F:protein dimerization activity"/>
    <property type="evidence" value="ECO:0007669"/>
    <property type="project" value="InterPro"/>
</dbReference>
<feature type="domain" description="HAT C-terminal dimerisation" evidence="6">
    <location>
        <begin position="276"/>
        <end position="356"/>
    </location>
</feature>
<name>A0A1B8A4R4_FUSPO</name>
<evidence type="ECO:0000259" key="6">
    <source>
        <dbReference type="Pfam" id="PF05699"/>
    </source>
</evidence>
<accession>A0A1B8A4R4</accession>
<dbReference type="PANTHER" id="PTHR46481:SF10">
    <property type="entry name" value="ZINC FINGER BED DOMAIN-CONTAINING PROTEIN 39"/>
    <property type="match status" value="1"/>
</dbReference>
<dbReference type="Proteomes" id="UP000091967">
    <property type="component" value="Unassembled WGS sequence"/>
</dbReference>
<evidence type="ECO:0000256" key="1">
    <source>
        <dbReference type="ARBA" id="ARBA00004123"/>
    </source>
</evidence>
<evidence type="ECO:0000256" key="3">
    <source>
        <dbReference type="ARBA" id="ARBA00022771"/>
    </source>
</evidence>
<comment type="subcellular location">
    <subcellularLocation>
        <location evidence="1">Nucleus</location>
    </subcellularLocation>
</comment>
<dbReference type="EMBL" id="LYXU01000156">
    <property type="protein sequence ID" value="OBS15461.1"/>
    <property type="molecule type" value="Genomic_DNA"/>
</dbReference>
<keyword evidence="8" id="KW-1185">Reference proteome</keyword>
<protein>
    <recommendedName>
        <fullName evidence="6">HAT C-terminal dimerisation domain-containing protein</fullName>
    </recommendedName>
</protein>
<comment type="caution">
    <text evidence="7">The sequence shown here is derived from an EMBL/GenBank/DDBJ whole genome shotgun (WGS) entry which is preliminary data.</text>
</comment>
<proteinExistence type="predicted"/>
<dbReference type="Pfam" id="PF05699">
    <property type="entry name" value="Dimer_Tnp_hAT"/>
    <property type="match status" value="1"/>
</dbReference>
<sequence>MFPKTAPGEAPTKNQVKKDTTNEYIKPSDADILKWRKAGPLGKLHNIVVFIRCSPQRIQRFKEISEKKGLLRDNDTRWNSKYYMIERAIELADQIDYYCSKEKDLKLDSLSEQDWAELEKICNFLKSFTDATKAAEGHAHAIDRTLPIMDFLLSKFEAAQIEYADDAFMAPCIDAGWAKLDAYYTLTERSSAYVGAIVLSPHRKWHYFDTAWEEHPEWIESNKTAVEDLWKSRYAPVAKSAESSAQSLVEKPLAKNSFLAWEDEHEDSELPTLFDEYQNYISAPRIKVKDVRRWWLEDTQQTLYPNLSKMALDLLSIPAMSAEPERLFSDTKITLQDRRNRLGIDIIEAIECIKSWSKTHNLAWVDDAELVLDTAIIGEGEQKGTSNIIPDITSNR</sequence>
<dbReference type="PANTHER" id="PTHR46481">
    <property type="entry name" value="ZINC FINGER BED DOMAIN-CONTAINING PROTEIN 4"/>
    <property type="match status" value="1"/>
</dbReference>
<evidence type="ECO:0000313" key="8">
    <source>
        <dbReference type="Proteomes" id="UP000091967"/>
    </source>
</evidence>
<keyword evidence="4" id="KW-0862">Zinc</keyword>
<keyword evidence="2" id="KW-0479">Metal-binding</keyword>
<evidence type="ECO:0000313" key="7">
    <source>
        <dbReference type="EMBL" id="OBS15461.1"/>
    </source>
</evidence>
<keyword evidence="3" id="KW-0863">Zinc-finger</keyword>
<organism evidence="7 8">
    <name type="scientific">Fusarium poae</name>
    <dbReference type="NCBI Taxonomy" id="36050"/>
    <lineage>
        <taxon>Eukaryota</taxon>
        <taxon>Fungi</taxon>
        <taxon>Dikarya</taxon>
        <taxon>Ascomycota</taxon>
        <taxon>Pezizomycotina</taxon>
        <taxon>Sordariomycetes</taxon>
        <taxon>Hypocreomycetidae</taxon>
        <taxon>Hypocreales</taxon>
        <taxon>Nectriaceae</taxon>
        <taxon>Fusarium</taxon>
    </lineage>
</organism>
<dbReference type="SUPFAM" id="SSF53098">
    <property type="entry name" value="Ribonuclease H-like"/>
    <property type="match status" value="1"/>
</dbReference>
<evidence type="ECO:0000256" key="2">
    <source>
        <dbReference type="ARBA" id="ARBA00022723"/>
    </source>
</evidence>
<dbReference type="GO" id="GO:0008270">
    <property type="term" value="F:zinc ion binding"/>
    <property type="evidence" value="ECO:0007669"/>
    <property type="project" value="UniProtKB-KW"/>
</dbReference>
<dbReference type="InterPro" id="IPR008906">
    <property type="entry name" value="HATC_C_dom"/>
</dbReference>
<dbReference type="InterPro" id="IPR012337">
    <property type="entry name" value="RNaseH-like_sf"/>
</dbReference>
<reference evidence="7 8" key="1">
    <citation type="submission" date="2016-06" db="EMBL/GenBank/DDBJ databases">
        <title>Living apart together: crosstalk between the core and supernumerary genomes in a fungal plant pathogen.</title>
        <authorList>
            <person name="Vanheule A."/>
            <person name="Audenaert K."/>
            <person name="Warris S."/>
            <person name="Van De Geest H."/>
            <person name="Schijlen E."/>
            <person name="Hofte M."/>
            <person name="De Saeger S."/>
            <person name="Haesaert G."/>
            <person name="Waalwijk C."/>
            <person name="Van Der Lee T."/>
        </authorList>
    </citation>
    <scope>NUCLEOTIDE SEQUENCE [LARGE SCALE GENOMIC DNA]</scope>
    <source>
        <strain evidence="7 8">2516</strain>
    </source>
</reference>
<dbReference type="GO" id="GO:0005634">
    <property type="term" value="C:nucleus"/>
    <property type="evidence" value="ECO:0007669"/>
    <property type="project" value="UniProtKB-SubCell"/>
</dbReference>
<dbReference type="AlphaFoldDB" id="A0A1B8A4R4"/>
<dbReference type="InterPro" id="IPR052035">
    <property type="entry name" value="ZnF_BED_domain_contain"/>
</dbReference>
<dbReference type="STRING" id="36050.A0A1B8A4R4"/>
<dbReference type="OMA" id="DIREWWK"/>
<evidence type="ECO:0000256" key="4">
    <source>
        <dbReference type="ARBA" id="ARBA00022833"/>
    </source>
</evidence>
<keyword evidence="5" id="KW-0539">Nucleus</keyword>
<gene>
    <name evidence="7" type="ORF">FPOA_13728</name>
</gene>
<evidence type="ECO:0000256" key="5">
    <source>
        <dbReference type="ARBA" id="ARBA00023242"/>
    </source>
</evidence>